<evidence type="ECO:0000313" key="3">
    <source>
        <dbReference type="EMBL" id="CCQ46771.1"/>
    </source>
</evidence>
<organism evidence="3 4">
    <name type="scientific">Pseudarthrobacter siccitolerans</name>
    <dbReference type="NCBI Taxonomy" id="861266"/>
    <lineage>
        <taxon>Bacteria</taxon>
        <taxon>Bacillati</taxon>
        <taxon>Actinomycetota</taxon>
        <taxon>Actinomycetes</taxon>
        <taxon>Micrococcales</taxon>
        <taxon>Micrococcaceae</taxon>
        <taxon>Pseudarthrobacter</taxon>
    </lineage>
</organism>
<gene>
    <name evidence="3" type="ORF">ARTSIC4J27_2743</name>
</gene>
<dbReference type="Proteomes" id="UP000035722">
    <property type="component" value="Unassembled WGS sequence"/>
</dbReference>
<evidence type="ECO:0000313" key="4">
    <source>
        <dbReference type="Proteomes" id="UP000035722"/>
    </source>
</evidence>
<reference evidence="4" key="1">
    <citation type="journal article" date="2014" name="Genome Announc.">
        <title>Genome Sequence of Arthrobacter siccitolerans 4J27, a Xeroprotectant-Producing Desiccation-Tolerant Microorganism.</title>
        <authorList>
            <person name="Manzanera M."/>
            <person name="Santa-Cruz-Calvo L."/>
            <person name="Vilchez J.I."/>
            <person name="Garcia-Fontana C."/>
            <person name="Silva-Castro G.A."/>
            <person name="Calvo C."/>
            <person name="Gonzalez-Lopez J."/>
        </authorList>
    </citation>
    <scope>NUCLEOTIDE SEQUENCE [LARGE SCALE GENOMIC DNA]</scope>
    <source>
        <strain evidence="4">4J27</strain>
    </source>
</reference>
<dbReference type="SUPFAM" id="SSF56317">
    <property type="entry name" value="Carbon-nitrogen hydrolase"/>
    <property type="match status" value="1"/>
</dbReference>
<evidence type="ECO:0000256" key="1">
    <source>
        <dbReference type="ARBA" id="ARBA00010613"/>
    </source>
</evidence>
<dbReference type="AlphaFoldDB" id="A0A024H4V3"/>
<accession>A0A024H4V3</accession>
<dbReference type="GO" id="GO:0016787">
    <property type="term" value="F:hydrolase activity"/>
    <property type="evidence" value="ECO:0007669"/>
    <property type="project" value="UniProtKB-KW"/>
</dbReference>
<dbReference type="Pfam" id="PF00795">
    <property type="entry name" value="CN_hydrolase"/>
    <property type="match status" value="1"/>
</dbReference>
<comment type="similarity">
    <text evidence="1">Belongs to the carbon-nitrogen hydrolase superfamily. NIT1/NIT2 family.</text>
</comment>
<keyword evidence="4" id="KW-1185">Reference proteome</keyword>
<feature type="domain" description="CN hydrolase" evidence="2">
    <location>
        <begin position="5"/>
        <end position="241"/>
    </location>
</feature>
<dbReference type="RefSeq" id="WP_050055667.1">
    <property type="nucleotide sequence ID" value="NZ_CAQI01000045.1"/>
</dbReference>
<dbReference type="OrthoDB" id="9811121at2"/>
<dbReference type="PANTHER" id="PTHR23088:SF27">
    <property type="entry name" value="DEAMINATED GLUTATHIONE AMIDASE"/>
    <property type="match status" value="1"/>
</dbReference>
<comment type="caution">
    <text evidence="3">The sequence shown here is derived from an EMBL/GenBank/DDBJ whole genome shotgun (WGS) entry which is preliminary data.</text>
</comment>
<keyword evidence="3" id="KW-0378">Hydrolase</keyword>
<protein>
    <submittedName>
        <fullName evidence="3">Carbon-nitrogen hydrolase family protein</fullName>
    </submittedName>
</protein>
<dbReference type="CDD" id="cd07197">
    <property type="entry name" value="nitrilase"/>
    <property type="match status" value="1"/>
</dbReference>
<dbReference type="PROSITE" id="PS50263">
    <property type="entry name" value="CN_HYDROLASE"/>
    <property type="match status" value="1"/>
</dbReference>
<evidence type="ECO:0000259" key="2">
    <source>
        <dbReference type="PROSITE" id="PS50263"/>
    </source>
</evidence>
<dbReference type="InterPro" id="IPR003010">
    <property type="entry name" value="C-N_Hydrolase"/>
</dbReference>
<dbReference type="STRING" id="861266.ARTSIC4J27_2743"/>
<name>A0A024H4V3_9MICC</name>
<dbReference type="EMBL" id="CAQI01000045">
    <property type="protein sequence ID" value="CCQ46771.1"/>
    <property type="molecule type" value="Genomic_DNA"/>
</dbReference>
<proteinExistence type="inferred from homology"/>
<sequence length="249" mass="26582">MSDTLPVSVIQYRPLDGGIPANAAEHVRLIEDADDHGARLVVFPELSLTGYRLDLLGQPDSWLVPDDTRLGDVREICRRTGITAVVGAVLREPDGTPRLASVAVHPDGATEAAFKTHLHGPERELFTPGEGPTLVEVDGWHVALALCLDTSMPAHAGDAAAAGADLYCVSALYTKEEEHRLALHLGARAMDNRMFTALANLGGRSPSGESCGLSGFWGPDGFPLRQAAGTGTEVVSSVLQRSRLEKFRK</sequence>
<dbReference type="PANTHER" id="PTHR23088">
    <property type="entry name" value="NITRILASE-RELATED"/>
    <property type="match status" value="1"/>
</dbReference>
<dbReference type="Gene3D" id="3.60.110.10">
    <property type="entry name" value="Carbon-nitrogen hydrolase"/>
    <property type="match status" value="1"/>
</dbReference>
<dbReference type="InterPro" id="IPR036526">
    <property type="entry name" value="C-N_Hydrolase_sf"/>
</dbReference>